<accession>B2W5W0</accession>
<dbReference type="Proteomes" id="UP000001471">
    <property type="component" value="Unassembled WGS sequence"/>
</dbReference>
<gene>
    <name evidence="3" type="ORF">PTRG_06118</name>
</gene>
<organism evidence="3 4">
    <name type="scientific">Pyrenophora tritici-repentis (strain Pt-1C-BFP)</name>
    <name type="common">Wheat tan spot fungus</name>
    <name type="synonym">Drechslera tritici-repentis</name>
    <dbReference type="NCBI Taxonomy" id="426418"/>
    <lineage>
        <taxon>Eukaryota</taxon>
        <taxon>Fungi</taxon>
        <taxon>Dikarya</taxon>
        <taxon>Ascomycota</taxon>
        <taxon>Pezizomycotina</taxon>
        <taxon>Dothideomycetes</taxon>
        <taxon>Pleosporomycetidae</taxon>
        <taxon>Pleosporales</taxon>
        <taxon>Pleosporineae</taxon>
        <taxon>Pleosporaceae</taxon>
        <taxon>Pyrenophora</taxon>
    </lineage>
</organism>
<protein>
    <submittedName>
        <fullName evidence="3">Uncharacterized protein</fullName>
    </submittedName>
</protein>
<reference evidence="4" key="1">
    <citation type="journal article" date="2013" name="G3 (Bethesda)">
        <title>Comparative genomics of a plant-pathogenic fungus, Pyrenophora tritici-repentis, reveals transduplication and the impact of repeat elements on pathogenicity and population divergence.</title>
        <authorList>
            <person name="Manning V.A."/>
            <person name="Pandelova I."/>
            <person name="Dhillon B."/>
            <person name="Wilhelm L.J."/>
            <person name="Goodwin S.B."/>
            <person name="Berlin A.M."/>
            <person name="Figueroa M."/>
            <person name="Freitag M."/>
            <person name="Hane J.K."/>
            <person name="Henrissat B."/>
            <person name="Holman W.H."/>
            <person name="Kodira C.D."/>
            <person name="Martin J."/>
            <person name="Oliver R.P."/>
            <person name="Robbertse B."/>
            <person name="Schackwitz W."/>
            <person name="Schwartz D.C."/>
            <person name="Spatafora J.W."/>
            <person name="Turgeon B.G."/>
            <person name="Yandava C."/>
            <person name="Young S."/>
            <person name="Zhou S."/>
            <person name="Zeng Q."/>
            <person name="Grigoriev I.V."/>
            <person name="Ma L.-J."/>
            <person name="Ciuffetti L.M."/>
        </authorList>
    </citation>
    <scope>NUCLEOTIDE SEQUENCE [LARGE SCALE GENOMIC DNA]</scope>
    <source>
        <strain evidence="4">Pt-1C-BFP</strain>
    </source>
</reference>
<dbReference type="HOGENOM" id="CLU_1245928_0_0_1"/>
<dbReference type="GeneID" id="6344375"/>
<keyword evidence="1" id="KW-0175">Coiled coil</keyword>
<dbReference type="EMBL" id="DS231619">
    <property type="protein sequence ID" value="EDU49038.1"/>
    <property type="molecule type" value="Genomic_DNA"/>
</dbReference>
<dbReference type="OrthoDB" id="10506770at2759"/>
<name>B2W5W0_PYRTR</name>
<feature type="region of interest" description="Disordered" evidence="2">
    <location>
        <begin position="1"/>
        <end position="47"/>
    </location>
</feature>
<sequence length="193" mass="22580">MPQPVKQEEHEDSRNHLAMLPEAPRSTARQRKPQKIKQEPNAPPIKKITKKLNRQIAHVRHQLAVEKTRHSTLTEYTTKAVQDASAASTKAAEHTKALTTRVDRLRHELSQAHHELSVVKRDYKMLQQVAEGLKRDLRAEKRSAEENEMREERVEGVMLELEEERQRCEILEKRLREERAKRREDRLALEKGG</sequence>
<feature type="coiled-coil region" evidence="1">
    <location>
        <begin position="102"/>
        <end position="181"/>
    </location>
</feature>
<dbReference type="KEGG" id="ptrr:6344375"/>
<dbReference type="InParanoid" id="B2W5W0"/>
<evidence type="ECO:0000313" key="4">
    <source>
        <dbReference type="Proteomes" id="UP000001471"/>
    </source>
</evidence>
<dbReference type="AlphaFoldDB" id="B2W5W0"/>
<proteinExistence type="predicted"/>
<evidence type="ECO:0000313" key="3">
    <source>
        <dbReference type="EMBL" id="EDU49038.1"/>
    </source>
</evidence>
<evidence type="ECO:0000256" key="2">
    <source>
        <dbReference type="SAM" id="MobiDB-lite"/>
    </source>
</evidence>
<feature type="compositionally biased region" description="Basic and acidic residues" evidence="2">
    <location>
        <begin position="1"/>
        <end position="15"/>
    </location>
</feature>
<evidence type="ECO:0000256" key="1">
    <source>
        <dbReference type="SAM" id="Coils"/>
    </source>
</evidence>